<evidence type="ECO:0000313" key="2">
    <source>
        <dbReference type="EMBL" id="OCL06798.1"/>
    </source>
</evidence>
<dbReference type="EMBL" id="KV749979">
    <property type="protein sequence ID" value="OCL06798.1"/>
    <property type="molecule type" value="Genomic_DNA"/>
</dbReference>
<proteinExistence type="predicted"/>
<protein>
    <submittedName>
        <fullName evidence="2">Uncharacterized protein</fullName>
    </submittedName>
</protein>
<name>A0A8E2JRH4_9PEZI</name>
<dbReference type="Proteomes" id="UP000250140">
    <property type="component" value="Unassembled WGS sequence"/>
</dbReference>
<sequence length="275" mass="29254">MCVARSEDGEEWRFDVSEMSEVMAGRINGNGNGSGPSGFRLASEGSMTATAVLARTGEYLSDFSYRRVCIMASWCWSERGNGDTGQAWMANGKVIDAIGDDPLVDRAAQLGTGMLWTGDCPSARVHGLAGLRARLGMGRATSFGAWQRNSSTGGTGQRRKRCAAEKTAAVSLNRSESDLWLARPKLGLLKADRGGWLFLPLLALFALLSRPNPRPSPLTRSLQPRISSTAQARQAHCRLSLSWLTGLDAAFGGARSTGPATGGGQPAEASPLHRS</sequence>
<evidence type="ECO:0000313" key="3">
    <source>
        <dbReference type="Proteomes" id="UP000250140"/>
    </source>
</evidence>
<accession>A0A8E2JRH4</accession>
<feature type="region of interest" description="Disordered" evidence="1">
    <location>
        <begin position="255"/>
        <end position="275"/>
    </location>
</feature>
<dbReference type="AlphaFoldDB" id="A0A8E2JRH4"/>
<keyword evidence="3" id="KW-1185">Reference proteome</keyword>
<gene>
    <name evidence="2" type="ORF">AOQ84DRAFT_223491</name>
</gene>
<evidence type="ECO:0000256" key="1">
    <source>
        <dbReference type="SAM" id="MobiDB-lite"/>
    </source>
</evidence>
<organism evidence="2 3">
    <name type="scientific">Glonium stellatum</name>
    <dbReference type="NCBI Taxonomy" id="574774"/>
    <lineage>
        <taxon>Eukaryota</taxon>
        <taxon>Fungi</taxon>
        <taxon>Dikarya</taxon>
        <taxon>Ascomycota</taxon>
        <taxon>Pezizomycotina</taxon>
        <taxon>Dothideomycetes</taxon>
        <taxon>Pleosporomycetidae</taxon>
        <taxon>Gloniales</taxon>
        <taxon>Gloniaceae</taxon>
        <taxon>Glonium</taxon>
    </lineage>
</organism>
<reference evidence="2 3" key="1">
    <citation type="journal article" date="2016" name="Nat. Commun.">
        <title>Ectomycorrhizal ecology is imprinted in the genome of the dominant symbiotic fungus Cenococcum geophilum.</title>
        <authorList>
            <consortium name="DOE Joint Genome Institute"/>
            <person name="Peter M."/>
            <person name="Kohler A."/>
            <person name="Ohm R.A."/>
            <person name="Kuo A."/>
            <person name="Krutzmann J."/>
            <person name="Morin E."/>
            <person name="Arend M."/>
            <person name="Barry K.W."/>
            <person name="Binder M."/>
            <person name="Choi C."/>
            <person name="Clum A."/>
            <person name="Copeland A."/>
            <person name="Grisel N."/>
            <person name="Haridas S."/>
            <person name="Kipfer T."/>
            <person name="LaButti K."/>
            <person name="Lindquist E."/>
            <person name="Lipzen A."/>
            <person name="Maire R."/>
            <person name="Meier B."/>
            <person name="Mihaltcheva S."/>
            <person name="Molinier V."/>
            <person name="Murat C."/>
            <person name="Poggeler S."/>
            <person name="Quandt C.A."/>
            <person name="Sperisen C."/>
            <person name="Tritt A."/>
            <person name="Tisserant E."/>
            <person name="Crous P.W."/>
            <person name="Henrissat B."/>
            <person name="Nehls U."/>
            <person name="Egli S."/>
            <person name="Spatafora J.W."/>
            <person name="Grigoriev I.V."/>
            <person name="Martin F.M."/>
        </authorList>
    </citation>
    <scope>NUCLEOTIDE SEQUENCE [LARGE SCALE GENOMIC DNA]</scope>
    <source>
        <strain evidence="2 3">CBS 207.34</strain>
    </source>
</reference>